<keyword evidence="4" id="KW-0963">Cytoplasm</keyword>
<dbReference type="Gene3D" id="1.10.1580.10">
    <property type="match status" value="1"/>
</dbReference>
<evidence type="ECO:0000259" key="6">
    <source>
        <dbReference type="PROSITE" id="PS51721"/>
    </source>
</evidence>
<evidence type="ECO:0000256" key="2">
    <source>
        <dbReference type="ARBA" id="ARBA00022741"/>
    </source>
</evidence>
<evidence type="ECO:0000256" key="5">
    <source>
        <dbReference type="PIRSR" id="PIRSR006230-1"/>
    </source>
</evidence>
<dbReference type="GO" id="GO:0005525">
    <property type="term" value="F:GTP binding"/>
    <property type="evidence" value="ECO:0007669"/>
    <property type="project" value="UniProtKB-KW"/>
</dbReference>
<evidence type="ECO:0000313" key="7">
    <source>
        <dbReference type="EMBL" id="KRN09013.1"/>
    </source>
</evidence>
<dbReference type="SUPFAM" id="SSF52540">
    <property type="entry name" value="P-loop containing nucleoside triphosphate hydrolases"/>
    <property type="match status" value="1"/>
</dbReference>
<feature type="binding site" evidence="5">
    <location>
        <begin position="144"/>
        <end position="149"/>
    </location>
    <ligand>
        <name>GTP</name>
        <dbReference type="ChEBI" id="CHEBI:37565"/>
    </ligand>
</feature>
<dbReference type="AlphaFoldDB" id="A0A0R2E5Z4"/>
<evidence type="ECO:0000313" key="8">
    <source>
        <dbReference type="Proteomes" id="UP000050898"/>
    </source>
</evidence>
<dbReference type="InterPro" id="IPR030378">
    <property type="entry name" value="G_CP_dom"/>
</dbReference>
<dbReference type="InterPro" id="IPR023179">
    <property type="entry name" value="GTP-bd_ortho_bundle_sf"/>
</dbReference>
<sequence>MDRTLVDIERTKLIMATIQWFPGHMAKALRQVKENIKQVDIVLELVDARLPESSRNPQLAQILQNKPSILVLTKKDLADSQTTAGWVRYYESQKQPAIAVNSTTGSLKIIEEKIKQVLADKIALQAQKGILHKRIKVMCIGIPNVGKSTLLNHLVKKNVAQVGNRPGVTKSQQWLKAGKDMLLLDTPGILWPKFEDPMIGKKLALTGAIKETLYAKDDIALYLLEHFCQFAPANLKEYYKLTDSDLSLSTVDLLLLITKKIGFKDDYDRASERMILECRKGKLGRYTLDTVPESTQRYDG</sequence>
<protein>
    <recommendedName>
        <fullName evidence="1 4">Ribosome biogenesis GTPase A</fullName>
    </recommendedName>
</protein>
<comment type="similarity">
    <text evidence="4">Belongs to the TRAFAC class YlqF/YawG GTPase family. MTG1 subfamily.</text>
</comment>
<dbReference type="GO" id="GO:0006412">
    <property type="term" value="P:translation"/>
    <property type="evidence" value="ECO:0007669"/>
    <property type="project" value="TreeGrafter"/>
</dbReference>
<keyword evidence="2 4" id="KW-0547">Nucleotide-binding</keyword>
<evidence type="ECO:0000256" key="1">
    <source>
        <dbReference type="ARBA" id="ARBA00014898"/>
    </source>
</evidence>
<comment type="function">
    <text evidence="4">Required for a late step of 50S ribosomal subunit assembly. Has GTPase activity.</text>
</comment>
<accession>A0A0R2E5Z4</accession>
<dbReference type="NCBIfam" id="TIGR03596">
    <property type="entry name" value="GTPase_YlqF"/>
    <property type="match status" value="1"/>
</dbReference>
<comment type="subcellular location">
    <subcellularLocation>
        <location evidence="4">Cytoplasm</location>
    </subcellularLocation>
</comment>
<dbReference type="InterPro" id="IPR019991">
    <property type="entry name" value="GTP-bd_ribosome_bgen"/>
</dbReference>
<evidence type="ECO:0000256" key="4">
    <source>
        <dbReference type="PIRNR" id="PIRNR006230"/>
    </source>
</evidence>
<dbReference type="GO" id="GO:0003924">
    <property type="term" value="F:GTPase activity"/>
    <property type="evidence" value="ECO:0007669"/>
    <property type="project" value="TreeGrafter"/>
</dbReference>
<keyword evidence="8" id="KW-1185">Reference proteome</keyword>
<dbReference type="PANTHER" id="PTHR45782">
    <property type="entry name" value="MITOCHONDRIAL RIBOSOME-ASSOCIATED GTPASE 1"/>
    <property type="match status" value="1"/>
</dbReference>
<dbReference type="InterPro" id="IPR006073">
    <property type="entry name" value="GTP-bd"/>
</dbReference>
<dbReference type="InterPro" id="IPR016478">
    <property type="entry name" value="GTPase_MTG1"/>
</dbReference>
<comment type="caution">
    <text evidence="7">The sequence shown here is derived from an EMBL/GenBank/DDBJ whole genome shotgun (WGS) entry which is preliminary data.</text>
</comment>
<dbReference type="CDD" id="cd01856">
    <property type="entry name" value="YlqF"/>
    <property type="match status" value="1"/>
</dbReference>
<gene>
    <name evidence="7" type="ORF">FD00_GL001491</name>
</gene>
<dbReference type="PIRSF" id="PIRSF006230">
    <property type="entry name" value="MG442"/>
    <property type="match status" value="1"/>
</dbReference>
<dbReference type="Gene3D" id="3.40.50.300">
    <property type="entry name" value="P-loop containing nucleotide triphosphate hydrolases"/>
    <property type="match status" value="1"/>
</dbReference>
<dbReference type="FunFam" id="3.40.50.300:FF:000590">
    <property type="entry name" value="Ribosome biogenesis GTPase A"/>
    <property type="match status" value="1"/>
</dbReference>
<proteinExistence type="inferred from homology"/>
<dbReference type="PATRIC" id="fig|1046596.6.peg.1573"/>
<dbReference type="InterPro" id="IPR027417">
    <property type="entry name" value="P-loop_NTPase"/>
</dbReference>
<keyword evidence="3 4" id="KW-0342">GTP-binding</keyword>
<organism evidence="7 8">
    <name type="scientific">Liquorilactobacillus mali KCTC 3596 = DSM 20444</name>
    <dbReference type="NCBI Taxonomy" id="1046596"/>
    <lineage>
        <taxon>Bacteria</taxon>
        <taxon>Bacillati</taxon>
        <taxon>Bacillota</taxon>
        <taxon>Bacilli</taxon>
        <taxon>Lactobacillales</taxon>
        <taxon>Lactobacillaceae</taxon>
        <taxon>Liquorilactobacillus</taxon>
    </lineage>
</organism>
<dbReference type="PANTHER" id="PTHR45782:SF4">
    <property type="entry name" value="MITOCHONDRIAL RIBOSOME-ASSOCIATED GTPASE 1"/>
    <property type="match status" value="1"/>
</dbReference>
<feature type="binding site" evidence="5">
    <location>
        <begin position="101"/>
        <end position="102"/>
    </location>
    <ligand>
        <name>GTP</name>
        <dbReference type="ChEBI" id="CHEBI:37565"/>
    </ligand>
</feature>
<dbReference type="EMBL" id="AYYH01000037">
    <property type="protein sequence ID" value="KRN09013.1"/>
    <property type="molecule type" value="Genomic_DNA"/>
</dbReference>
<feature type="binding site" evidence="5">
    <location>
        <position position="188"/>
    </location>
    <ligand>
        <name>GTP</name>
        <dbReference type="ChEBI" id="CHEBI:37565"/>
    </ligand>
</feature>
<dbReference type="PROSITE" id="PS51721">
    <property type="entry name" value="G_CP"/>
    <property type="match status" value="1"/>
</dbReference>
<name>A0A0R2E5Z4_9LACO</name>
<dbReference type="Pfam" id="PF01926">
    <property type="entry name" value="MMR_HSR1"/>
    <property type="match status" value="1"/>
</dbReference>
<dbReference type="GO" id="GO:0005737">
    <property type="term" value="C:cytoplasm"/>
    <property type="evidence" value="ECO:0007669"/>
    <property type="project" value="UniProtKB-SubCell"/>
</dbReference>
<reference evidence="7 8" key="1">
    <citation type="journal article" date="2015" name="Genome Announc.">
        <title>Expanding the biotechnology potential of lactobacilli through comparative genomics of 213 strains and associated genera.</title>
        <authorList>
            <person name="Sun Z."/>
            <person name="Harris H.M."/>
            <person name="McCann A."/>
            <person name="Guo C."/>
            <person name="Argimon S."/>
            <person name="Zhang W."/>
            <person name="Yang X."/>
            <person name="Jeffery I.B."/>
            <person name="Cooney J.C."/>
            <person name="Kagawa T.F."/>
            <person name="Liu W."/>
            <person name="Song Y."/>
            <person name="Salvetti E."/>
            <person name="Wrobel A."/>
            <person name="Rasinkangas P."/>
            <person name="Parkhill J."/>
            <person name="Rea M.C."/>
            <person name="O'Sullivan O."/>
            <person name="Ritari J."/>
            <person name="Douillard F.P."/>
            <person name="Paul Ross R."/>
            <person name="Yang R."/>
            <person name="Briner A.E."/>
            <person name="Felis G.E."/>
            <person name="de Vos W.M."/>
            <person name="Barrangou R."/>
            <person name="Klaenhammer T.R."/>
            <person name="Caufield P.W."/>
            <person name="Cui Y."/>
            <person name="Zhang H."/>
            <person name="O'Toole P.W."/>
        </authorList>
    </citation>
    <scope>NUCLEOTIDE SEQUENCE [LARGE SCALE GENOMIC DNA]</scope>
    <source>
        <strain evidence="7 8">DSM 20444</strain>
    </source>
</reference>
<feature type="domain" description="CP-type G" evidence="6">
    <location>
        <begin position="26"/>
        <end position="192"/>
    </location>
</feature>
<dbReference type="Proteomes" id="UP000050898">
    <property type="component" value="Unassembled WGS sequence"/>
</dbReference>
<evidence type="ECO:0000256" key="3">
    <source>
        <dbReference type="ARBA" id="ARBA00023134"/>
    </source>
</evidence>